<keyword evidence="3" id="KW-1185">Reference proteome</keyword>
<feature type="non-terminal residue" evidence="2">
    <location>
        <position position="42"/>
    </location>
</feature>
<dbReference type="EMBL" id="LXQA010799867">
    <property type="protein sequence ID" value="MCI71621.1"/>
    <property type="molecule type" value="Genomic_DNA"/>
</dbReference>
<dbReference type="Proteomes" id="UP000265520">
    <property type="component" value="Unassembled WGS sequence"/>
</dbReference>
<sequence>MVLQHERQGNFASNDESKILVNAADSRRPSSKNFKAPSQNFA</sequence>
<protein>
    <submittedName>
        <fullName evidence="2">Uncharacterized protein</fullName>
    </submittedName>
</protein>
<evidence type="ECO:0000256" key="1">
    <source>
        <dbReference type="SAM" id="MobiDB-lite"/>
    </source>
</evidence>
<accession>A0A392UDM4</accession>
<dbReference type="AlphaFoldDB" id="A0A392UDM4"/>
<proteinExistence type="predicted"/>
<feature type="compositionally biased region" description="Polar residues" evidence="1">
    <location>
        <begin position="31"/>
        <end position="42"/>
    </location>
</feature>
<feature type="region of interest" description="Disordered" evidence="1">
    <location>
        <begin position="1"/>
        <end position="42"/>
    </location>
</feature>
<name>A0A392UDM4_9FABA</name>
<reference evidence="2 3" key="1">
    <citation type="journal article" date="2018" name="Front. Plant Sci.">
        <title>Red Clover (Trifolium pratense) and Zigzag Clover (T. medium) - A Picture of Genomic Similarities and Differences.</title>
        <authorList>
            <person name="Dluhosova J."/>
            <person name="Istvanek J."/>
            <person name="Nedelnik J."/>
            <person name="Repkova J."/>
        </authorList>
    </citation>
    <scope>NUCLEOTIDE SEQUENCE [LARGE SCALE GENOMIC DNA]</scope>
    <source>
        <strain evidence="3">cv. 10/8</strain>
        <tissue evidence="2">Leaf</tissue>
    </source>
</reference>
<comment type="caution">
    <text evidence="2">The sequence shown here is derived from an EMBL/GenBank/DDBJ whole genome shotgun (WGS) entry which is preliminary data.</text>
</comment>
<organism evidence="2 3">
    <name type="scientific">Trifolium medium</name>
    <dbReference type="NCBI Taxonomy" id="97028"/>
    <lineage>
        <taxon>Eukaryota</taxon>
        <taxon>Viridiplantae</taxon>
        <taxon>Streptophyta</taxon>
        <taxon>Embryophyta</taxon>
        <taxon>Tracheophyta</taxon>
        <taxon>Spermatophyta</taxon>
        <taxon>Magnoliopsida</taxon>
        <taxon>eudicotyledons</taxon>
        <taxon>Gunneridae</taxon>
        <taxon>Pentapetalae</taxon>
        <taxon>rosids</taxon>
        <taxon>fabids</taxon>
        <taxon>Fabales</taxon>
        <taxon>Fabaceae</taxon>
        <taxon>Papilionoideae</taxon>
        <taxon>50 kb inversion clade</taxon>
        <taxon>NPAAA clade</taxon>
        <taxon>Hologalegina</taxon>
        <taxon>IRL clade</taxon>
        <taxon>Trifolieae</taxon>
        <taxon>Trifolium</taxon>
    </lineage>
</organism>
<evidence type="ECO:0000313" key="3">
    <source>
        <dbReference type="Proteomes" id="UP000265520"/>
    </source>
</evidence>
<evidence type="ECO:0000313" key="2">
    <source>
        <dbReference type="EMBL" id="MCI71621.1"/>
    </source>
</evidence>